<gene>
    <name evidence="1" type="ORF">BFN67_03375</name>
</gene>
<organism evidence="1 2">
    <name type="scientific">Manganibacter manganicus</name>
    <dbReference type="NCBI Taxonomy" id="1873176"/>
    <lineage>
        <taxon>Bacteria</taxon>
        <taxon>Pseudomonadati</taxon>
        <taxon>Pseudomonadota</taxon>
        <taxon>Alphaproteobacteria</taxon>
        <taxon>Hyphomicrobiales</taxon>
        <taxon>Phyllobacteriaceae</taxon>
        <taxon>Manganibacter</taxon>
    </lineage>
</organism>
<evidence type="ECO:0000313" key="1">
    <source>
        <dbReference type="EMBL" id="OQM75950.1"/>
    </source>
</evidence>
<dbReference type="Gene3D" id="3.30.1660.10">
    <property type="entry name" value="Flavin-binding protein dodecin"/>
    <property type="match status" value="1"/>
</dbReference>
<proteinExistence type="predicted"/>
<dbReference type="RefSeq" id="WP_080919493.1">
    <property type="nucleotide sequence ID" value="NZ_MDET01000012.1"/>
</dbReference>
<dbReference type="PANTHER" id="PTHR39324:SF1">
    <property type="entry name" value="CALCIUM DODECIN"/>
    <property type="match status" value="1"/>
</dbReference>
<dbReference type="Proteomes" id="UP000191905">
    <property type="component" value="Unassembled WGS sequence"/>
</dbReference>
<evidence type="ECO:0000313" key="2">
    <source>
        <dbReference type="Proteomes" id="UP000191905"/>
    </source>
</evidence>
<dbReference type="AlphaFoldDB" id="A0A1V8RRX5"/>
<evidence type="ECO:0008006" key="3">
    <source>
        <dbReference type="Google" id="ProtNLM"/>
    </source>
</evidence>
<accession>A0A1V8RRX5</accession>
<dbReference type="OrthoDB" id="9805449at2"/>
<dbReference type="Pfam" id="PF07311">
    <property type="entry name" value="Dodecin"/>
    <property type="match status" value="1"/>
</dbReference>
<dbReference type="EMBL" id="MDET01000012">
    <property type="protein sequence ID" value="OQM75950.1"/>
    <property type="molecule type" value="Genomic_DNA"/>
</dbReference>
<dbReference type="SUPFAM" id="SSF89807">
    <property type="entry name" value="Dodecin-like"/>
    <property type="match status" value="1"/>
</dbReference>
<name>A0A1V8RRX5_9HYPH</name>
<keyword evidence="2" id="KW-1185">Reference proteome</keyword>
<dbReference type="InterPro" id="IPR025543">
    <property type="entry name" value="Dodecin-like"/>
</dbReference>
<dbReference type="InterPro" id="IPR036694">
    <property type="entry name" value="Dodecin-like_sf"/>
</dbReference>
<protein>
    <recommendedName>
        <fullName evidence="3">Dodecin domain-containing protein</fullName>
    </recommendedName>
</protein>
<sequence length="67" mass="7475">MSVARVTEITASSKVSFQDALEKGLERANKTLKNVKGAWVQEQTVEVEDGRISAYRVNMKVTFVLTD</sequence>
<reference evidence="1 2" key="1">
    <citation type="journal article" date="2016" name="Int. J. Syst. Evol. Microbiol.">
        <title>Pseudaminobacter manganicus sp. nov., isolated from sludge of a manganese mine.</title>
        <authorList>
            <person name="Li J."/>
            <person name="Huang J."/>
            <person name="Liao S."/>
            <person name="Wang G."/>
        </authorList>
    </citation>
    <scope>NUCLEOTIDE SEQUENCE [LARGE SCALE GENOMIC DNA]</scope>
    <source>
        <strain evidence="1 2">JH-7</strain>
    </source>
</reference>
<dbReference type="InterPro" id="IPR009923">
    <property type="entry name" value="Dodecin"/>
</dbReference>
<dbReference type="STRING" id="1873176.BFN67_03375"/>
<comment type="caution">
    <text evidence="1">The sequence shown here is derived from an EMBL/GenBank/DDBJ whole genome shotgun (WGS) entry which is preliminary data.</text>
</comment>
<dbReference type="PANTHER" id="PTHR39324">
    <property type="entry name" value="CALCIUM DODECIN"/>
    <property type="match status" value="1"/>
</dbReference>